<comment type="caution">
    <text evidence="2">The sequence shown here is derived from an EMBL/GenBank/DDBJ whole genome shotgun (WGS) entry which is preliminary data.</text>
</comment>
<feature type="region of interest" description="Disordered" evidence="1">
    <location>
        <begin position="1"/>
        <end position="82"/>
    </location>
</feature>
<feature type="compositionally biased region" description="Basic and acidic residues" evidence="1">
    <location>
        <begin position="14"/>
        <end position="39"/>
    </location>
</feature>
<evidence type="ECO:0000313" key="4">
    <source>
        <dbReference type="Proteomes" id="UP000602510"/>
    </source>
</evidence>
<gene>
    <name evidence="2" type="ORF">GN244_ATG19660</name>
    <name evidence="3" type="ORF">GN958_ATG11987</name>
</gene>
<accession>A0A833RYF4</accession>
<evidence type="ECO:0000256" key="1">
    <source>
        <dbReference type="SAM" id="MobiDB-lite"/>
    </source>
</evidence>
<evidence type="ECO:0000313" key="3">
    <source>
        <dbReference type="EMBL" id="KAF4138778.1"/>
    </source>
</evidence>
<dbReference type="EMBL" id="JAACNO010001630">
    <property type="protein sequence ID" value="KAF4138778.1"/>
    <property type="molecule type" value="Genomic_DNA"/>
</dbReference>
<dbReference type="AlphaFoldDB" id="A0A833RYF4"/>
<dbReference type="EMBL" id="WSZM01000999">
    <property type="protein sequence ID" value="KAF4028651.1"/>
    <property type="molecule type" value="Genomic_DNA"/>
</dbReference>
<protein>
    <submittedName>
        <fullName evidence="2">Uncharacterized protein</fullName>
    </submittedName>
</protein>
<organism evidence="2 4">
    <name type="scientific">Phytophthora infestans</name>
    <name type="common">Potato late blight agent</name>
    <name type="synonym">Botrytis infestans</name>
    <dbReference type="NCBI Taxonomy" id="4787"/>
    <lineage>
        <taxon>Eukaryota</taxon>
        <taxon>Sar</taxon>
        <taxon>Stramenopiles</taxon>
        <taxon>Oomycota</taxon>
        <taxon>Peronosporomycetes</taxon>
        <taxon>Peronosporales</taxon>
        <taxon>Peronosporaceae</taxon>
        <taxon>Phytophthora</taxon>
    </lineage>
</organism>
<sequence>MEKDNAQNDPPDVNEERQDGLPEGDNRLTSEAVTGRERTSFPSVQRRKHGQIEEGAAPQSNQRIARRRRNEDAWERRRTTTWPTMNSSRHIIHMPQDLRRLHAGHVLQADDQARSDHKVGSQPERGRSYGKRCILKQTHLMMVKEECQALVGLELRGTRCKTKNPKELSGPA</sequence>
<name>A0A833RYF4_PHYIN</name>
<reference evidence="2" key="1">
    <citation type="submission" date="2020-04" db="EMBL/GenBank/DDBJ databases">
        <title>Hybrid Assembly of Korean Phytophthora infestans isolates.</title>
        <authorList>
            <person name="Prokchorchik M."/>
            <person name="Lee Y."/>
            <person name="Seo J."/>
            <person name="Cho J.-H."/>
            <person name="Park Y.-E."/>
            <person name="Jang D.-C."/>
            <person name="Im J.-S."/>
            <person name="Choi J.-G."/>
            <person name="Park H.-J."/>
            <person name="Lee G.-B."/>
            <person name="Lee Y.-G."/>
            <person name="Hong S.-Y."/>
            <person name="Cho K."/>
            <person name="Sohn K.H."/>
        </authorList>
    </citation>
    <scope>NUCLEOTIDE SEQUENCE</scope>
    <source>
        <strain evidence="2">KR_1_A1</strain>
        <strain evidence="3">KR_2_A2</strain>
    </source>
</reference>
<evidence type="ECO:0000313" key="2">
    <source>
        <dbReference type="EMBL" id="KAF4028651.1"/>
    </source>
</evidence>
<proteinExistence type="predicted"/>
<keyword evidence="4" id="KW-1185">Reference proteome</keyword>
<dbReference type="Proteomes" id="UP000704712">
    <property type="component" value="Unassembled WGS sequence"/>
</dbReference>
<dbReference type="Proteomes" id="UP000602510">
    <property type="component" value="Unassembled WGS sequence"/>
</dbReference>
<feature type="compositionally biased region" description="Basic and acidic residues" evidence="1">
    <location>
        <begin position="69"/>
        <end position="78"/>
    </location>
</feature>